<dbReference type="InterPro" id="IPR043502">
    <property type="entry name" value="DNA/RNA_pol_sf"/>
</dbReference>
<protein>
    <recommendedName>
        <fullName evidence="10">Reverse transcriptase domain-containing protein</fullName>
    </recommendedName>
</protein>
<dbReference type="PANTHER" id="PTHR37984:SF5">
    <property type="entry name" value="PROTEIN NYNRIN-LIKE"/>
    <property type="match status" value="1"/>
</dbReference>
<dbReference type="AlphaFoldDB" id="A0A0W0FQH5"/>
<dbReference type="Pfam" id="PF08284">
    <property type="entry name" value="RVP_2"/>
    <property type="match status" value="1"/>
</dbReference>
<dbReference type="InterPro" id="IPR043128">
    <property type="entry name" value="Rev_trsase/Diguanyl_cyclase"/>
</dbReference>
<keyword evidence="2" id="KW-0548">Nucleotidyltransferase</keyword>
<evidence type="ECO:0000256" key="5">
    <source>
        <dbReference type="ARBA" id="ARBA00023268"/>
    </source>
</evidence>
<evidence type="ECO:0000256" key="4">
    <source>
        <dbReference type="ARBA" id="ARBA00022759"/>
    </source>
</evidence>
<dbReference type="CDD" id="cd01647">
    <property type="entry name" value="RT_LTR"/>
    <property type="match status" value="1"/>
</dbReference>
<keyword evidence="1" id="KW-0808">Transferase</keyword>
<evidence type="ECO:0000256" key="1">
    <source>
        <dbReference type="ARBA" id="ARBA00022679"/>
    </source>
</evidence>
<evidence type="ECO:0000313" key="9">
    <source>
        <dbReference type="Proteomes" id="UP000054988"/>
    </source>
</evidence>
<keyword evidence="3" id="KW-0540">Nuclease</keyword>
<evidence type="ECO:0000256" key="3">
    <source>
        <dbReference type="ARBA" id="ARBA00022722"/>
    </source>
</evidence>
<organism evidence="8 9">
    <name type="scientific">Moniliophthora roreri</name>
    <name type="common">Frosty pod rot fungus</name>
    <name type="synonym">Monilia roreri</name>
    <dbReference type="NCBI Taxonomy" id="221103"/>
    <lineage>
        <taxon>Eukaryota</taxon>
        <taxon>Fungi</taxon>
        <taxon>Dikarya</taxon>
        <taxon>Basidiomycota</taxon>
        <taxon>Agaricomycotina</taxon>
        <taxon>Agaricomycetes</taxon>
        <taxon>Agaricomycetidae</taxon>
        <taxon>Agaricales</taxon>
        <taxon>Marasmiineae</taxon>
        <taxon>Marasmiaceae</taxon>
        <taxon>Moniliophthora</taxon>
    </lineage>
</organism>
<feature type="domain" description="Reverse transcriptase/retrotransposon-derived protein RNase H-like" evidence="7">
    <location>
        <begin position="458"/>
        <end position="526"/>
    </location>
</feature>
<comment type="caution">
    <text evidence="8">The sequence shown here is derived from an EMBL/GenBank/DDBJ whole genome shotgun (WGS) entry which is preliminary data.</text>
</comment>
<evidence type="ECO:0000313" key="8">
    <source>
        <dbReference type="EMBL" id="KTB38468.1"/>
    </source>
</evidence>
<evidence type="ECO:0000256" key="2">
    <source>
        <dbReference type="ARBA" id="ARBA00022695"/>
    </source>
</evidence>
<dbReference type="GO" id="GO:0004519">
    <property type="term" value="F:endonuclease activity"/>
    <property type="evidence" value="ECO:0007669"/>
    <property type="project" value="UniProtKB-KW"/>
</dbReference>
<evidence type="ECO:0000259" key="7">
    <source>
        <dbReference type="Pfam" id="PF17919"/>
    </source>
</evidence>
<dbReference type="InterPro" id="IPR041577">
    <property type="entry name" value="RT_RNaseH_2"/>
</dbReference>
<dbReference type="InterPro" id="IPR021109">
    <property type="entry name" value="Peptidase_aspartic_dom_sf"/>
</dbReference>
<dbReference type="Gene3D" id="2.40.70.10">
    <property type="entry name" value="Acid Proteases"/>
    <property type="match status" value="1"/>
</dbReference>
<sequence>MISNIVLAKLNQNSMRIPIQYNVGTEIVETKALIDSGAGGRFICEEEARKLKRPWMKLEKPIKVFNVDGTRNKISWITHSVMIDISIGDRSMKETLLISGLRPERIILGLPWLQHHNLDIDWVTGVVHFRPRQKVMVKWPMKPFVGIFDETKEPNTGILDKIEDDKVLIRSFIRGEDSNKIRINTKLSASQVLAQAHEKKAKRFPPSRPYNHVIDLKLDFKPWDCKIYSLSLKERIEQDKFLDENLQKGYIRPLKSPIASPFFFVAKKEAGALQPCQDYRDLNNRTIKNHYPLPLVTDLMDKLKTARVFMKLDLHNRYNNIRIKDGDQWKAAFKTPRGLFEPTVMFFGLTNSPAMFQAFMNDILKDFIDEENNLYLKLEKCEFEVTKMLFLGMVITPGHISMDETKLARIKDWEAPKTVKGVRSFLGFANFYCKFIGKYIELAQPLHELTKKDAKFEWMKIRDIAFNVLKMKFLQRLILQMPDDEKPFIIKADALKWATGAVLKQQGSNGELHPCGYISHAFTSTE</sequence>
<dbReference type="CDD" id="cd00303">
    <property type="entry name" value="retropepsin_like"/>
    <property type="match status" value="1"/>
</dbReference>
<evidence type="ECO:0008006" key="10">
    <source>
        <dbReference type="Google" id="ProtNLM"/>
    </source>
</evidence>
<evidence type="ECO:0000259" key="6">
    <source>
        <dbReference type="Pfam" id="PF00078"/>
    </source>
</evidence>
<name>A0A0W0FQH5_MONRR</name>
<dbReference type="FunFam" id="3.30.70.270:FF:000020">
    <property type="entry name" value="Transposon Tf2-6 polyprotein-like Protein"/>
    <property type="match status" value="1"/>
</dbReference>
<dbReference type="Pfam" id="PF00078">
    <property type="entry name" value="RVT_1"/>
    <property type="match status" value="1"/>
</dbReference>
<dbReference type="SUPFAM" id="SSF56672">
    <property type="entry name" value="DNA/RNA polymerases"/>
    <property type="match status" value="1"/>
</dbReference>
<dbReference type="EMBL" id="LATX01001759">
    <property type="protein sequence ID" value="KTB38468.1"/>
    <property type="molecule type" value="Genomic_DNA"/>
</dbReference>
<proteinExistence type="predicted"/>
<dbReference type="Proteomes" id="UP000054988">
    <property type="component" value="Unassembled WGS sequence"/>
</dbReference>
<dbReference type="GO" id="GO:0016779">
    <property type="term" value="F:nucleotidyltransferase activity"/>
    <property type="evidence" value="ECO:0007669"/>
    <property type="project" value="UniProtKB-KW"/>
</dbReference>
<dbReference type="Pfam" id="PF17919">
    <property type="entry name" value="RT_RNaseH_2"/>
    <property type="match status" value="1"/>
</dbReference>
<gene>
    <name evidence="8" type="ORF">WG66_8952</name>
</gene>
<feature type="domain" description="Reverse transcriptase" evidence="6">
    <location>
        <begin position="271"/>
        <end position="370"/>
    </location>
</feature>
<keyword evidence="4" id="KW-0378">Hydrolase</keyword>
<dbReference type="Gene3D" id="3.30.70.270">
    <property type="match status" value="2"/>
</dbReference>
<dbReference type="SUPFAM" id="SSF50630">
    <property type="entry name" value="Acid proteases"/>
    <property type="match status" value="1"/>
</dbReference>
<keyword evidence="5" id="KW-0511">Multifunctional enzyme</keyword>
<dbReference type="Gene3D" id="3.10.10.10">
    <property type="entry name" value="HIV Type 1 Reverse Transcriptase, subunit A, domain 1"/>
    <property type="match status" value="1"/>
</dbReference>
<dbReference type="PANTHER" id="PTHR37984">
    <property type="entry name" value="PROTEIN CBG26694"/>
    <property type="match status" value="1"/>
</dbReference>
<dbReference type="InterPro" id="IPR000477">
    <property type="entry name" value="RT_dom"/>
</dbReference>
<keyword evidence="4" id="KW-0255">Endonuclease</keyword>
<reference evidence="8 9" key="1">
    <citation type="submission" date="2015-12" db="EMBL/GenBank/DDBJ databases">
        <title>Draft genome sequence of Moniliophthora roreri, the causal agent of frosty pod rot of cacao.</title>
        <authorList>
            <person name="Aime M.C."/>
            <person name="Diaz-Valderrama J.R."/>
            <person name="Kijpornyongpan T."/>
            <person name="Phillips-Mora W."/>
        </authorList>
    </citation>
    <scope>NUCLEOTIDE SEQUENCE [LARGE SCALE GENOMIC DNA]</scope>
    <source>
        <strain evidence="8 9">MCA 2952</strain>
    </source>
</reference>
<dbReference type="InterPro" id="IPR050951">
    <property type="entry name" value="Retrovirus_Pol_polyprotein"/>
</dbReference>
<accession>A0A0W0FQH5</accession>